<dbReference type="RefSeq" id="WP_193943996.1">
    <property type="nucleotide sequence ID" value="NZ_JADEWB010000184.1"/>
</dbReference>
<reference evidence="1 2" key="1">
    <citation type="submission" date="2020-10" db="EMBL/GenBank/DDBJ databases">
        <authorList>
            <person name="Castelo-Branco R."/>
            <person name="Eusebio N."/>
            <person name="Adriana R."/>
            <person name="Vieira A."/>
            <person name="Brugerolle De Fraissinette N."/>
            <person name="Rezende De Castro R."/>
            <person name="Schneider M.P."/>
            <person name="Vasconcelos V."/>
            <person name="Leao P.N."/>
        </authorList>
    </citation>
    <scope>NUCLEOTIDE SEQUENCE [LARGE SCALE GENOMIC DNA]</scope>
    <source>
        <strain evidence="1 2">LEGE 00250</strain>
    </source>
</reference>
<evidence type="ECO:0008006" key="3">
    <source>
        <dbReference type="Google" id="ProtNLM"/>
    </source>
</evidence>
<sequence length="82" mass="9430">MRTIELSQSTLTISELLELAENDTVIIKKADGREFVLSVVDDFAAEVQALQENQEFMDFLARRSQSDKRVSLEEARKRLGIW</sequence>
<comment type="caution">
    <text evidence="1">The sequence shown here is derived from an EMBL/GenBank/DDBJ whole genome shotgun (WGS) entry which is preliminary data.</text>
</comment>
<accession>A0ABR9VM94</accession>
<organism evidence="1 2">
    <name type="scientific">Sphaerospermopsis aphanizomenoides LEGE 00250</name>
    <dbReference type="NCBI Taxonomy" id="2777972"/>
    <lineage>
        <taxon>Bacteria</taxon>
        <taxon>Bacillati</taxon>
        <taxon>Cyanobacteriota</taxon>
        <taxon>Cyanophyceae</taxon>
        <taxon>Nostocales</taxon>
        <taxon>Aphanizomenonaceae</taxon>
        <taxon>Sphaerospermopsis</taxon>
        <taxon>Sphaerospermopsis aphanizomenoides</taxon>
    </lineage>
</organism>
<name>A0ABR9VM94_9CYAN</name>
<protein>
    <recommendedName>
        <fullName evidence="3">Prevent-host-death protein</fullName>
    </recommendedName>
</protein>
<proteinExistence type="predicted"/>
<evidence type="ECO:0000313" key="2">
    <source>
        <dbReference type="Proteomes" id="UP000606776"/>
    </source>
</evidence>
<dbReference type="EMBL" id="JADEWB010000184">
    <property type="protein sequence ID" value="MBE9238545.1"/>
    <property type="molecule type" value="Genomic_DNA"/>
</dbReference>
<gene>
    <name evidence="1" type="ORF">IQ227_21600</name>
</gene>
<dbReference type="Proteomes" id="UP000606776">
    <property type="component" value="Unassembled WGS sequence"/>
</dbReference>
<keyword evidence="2" id="KW-1185">Reference proteome</keyword>
<evidence type="ECO:0000313" key="1">
    <source>
        <dbReference type="EMBL" id="MBE9238545.1"/>
    </source>
</evidence>